<evidence type="ECO:0000313" key="2">
    <source>
        <dbReference type="EMBL" id="PKI53555.1"/>
    </source>
</evidence>
<accession>A0A2I0JBD9</accession>
<dbReference type="Proteomes" id="UP000233551">
    <property type="component" value="Unassembled WGS sequence"/>
</dbReference>
<protein>
    <submittedName>
        <fullName evidence="2">Uncharacterized protein</fullName>
    </submittedName>
</protein>
<proteinExistence type="predicted"/>
<evidence type="ECO:0000313" key="3">
    <source>
        <dbReference type="Proteomes" id="UP000233551"/>
    </source>
</evidence>
<evidence type="ECO:0000256" key="1">
    <source>
        <dbReference type="SAM" id="MobiDB-lite"/>
    </source>
</evidence>
<gene>
    <name evidence="2" type="ORF">CRG98_026052</name>
</gene>
<dbReference type="PROSITE" id="PS51257">
    <property type="entry name" value="PROKAR_LIPOPROTEIN"/>
    <property type="match status" value="1"/>
</dbReference>
<name>A0A2I0JBD9_PUNGR</name>
<feature type="region of interest" description="Disordered" evidence="1">
    <location>
        <begin position="1"/>
        <end position="22"/>
    </location>
</feature>
<keyword evidence="3" id="KW-1185">Reference proteome</keyword>
<dbReference type="AlphaFoldDB" id="A0A2I0JBD9"/>
<reference evidence="2 3" key="1">
    <citation type="submission" date="2017-11" db="EMBL/GenBank/DDBJ databases">
        <title>De-novo sequencing of pomegranate (Punica granatum L.) genome.</title>
        <authorList>
            <person name="Akparov Z."/>
            <person name="Amiraslanov A."/>
            <person name="Hajiyeva S."/>
            <person name="Abbasov M."/>
            <person name="Kaur K."/>
            <person name="Hamwieh A."/>
            <person name="Solovyev V."/>
            <person name="Salamov A."/>
            <person name="Braich B."/>
            <person name="Kosarev P."/>
            <person name="Mahmoud A."/>
            <person name="Hajiyev E."/>
            <person name="Babayeva S."/>
            <person name="Izzatullayeva V."/>
            <person name="Mammadov A."/>
            <person name="Mammadov A."/>
            <person name="Sharifova S."/>
            <person name="Ojaghi J."/>
            <person name="Eynullazada K."/>
            <person name="Bayramov B."/>
            <person name="Abdulazimova A."/>
            <person name="Shahmuradov I."/>
        </authorList>
    </citation>
    <scope>NUCLEOTIDE SEQUENCE [LARGE SCALE GENOMIC DNA]</scope>
    <source>
        <strain evidence="3">cv. AG2017</strain>
        <tissue evidence="2">Leaf</tissue>
    </source>
</reference>
<comment type="caution">
    <text evidence="2">The sequence shown here is derived from an EMBL/GenBank/DDBJ whole genome shotgun (WGS) entry which is preliminary data.</text>
</comment>
<dbReference type="EMBL" id="PGOL01001851">
    <property type="protein sequence ID" value="PKI53555.1"/>
    <property type="molecule type" value="Genomic_DNA"/>
</dbReference>
<organism evidence="2 3">
    <name type="scientific">Punica granatum</name>
    <name type="common">Pomegranate</name>
    <dbReference type="NCBI Taxonomy" id="22663"/>
    <lineage>
        <taxon>Eukaryota</taxon>
        <taxon>Viridiplantae</taxon>
        <taxon>Streptophyta</taxon>
        <taxon>Embryophyta</taxon>
        <taxon>Tracheophyta</taxon>
        <taxon>Spermatophyta</taxon>
        <taxon>Magnoliopsida</taxon>
        <taxon>eudicotyledons</taxon>
        <taxon>Gunneridae</taxon>
        <taxon>Pentapetalae</taxon>
        <taxon>rosids</taxon>
        <taxon>malvids</taxon>
        <taxon>Myrtales</taxon>
        <taxon>Lythraceae</taxon>
        <taxon>Punica</taxon>
    </lineage>
</organism>
<sequence length="81" mass="8862">MGRTGPKGWTGPTGATLAGCRWNPGWAESGRIGSEIRSGFERRKTRTAASELGAPLELEAEKLELRDRHQLRESVVRESVG</sequence>